<keyword evidence="2" id="KW-1185">Reference proteome</keyword>
<dbReference type="Proteomes" id="UP000294919">
    <property type="component" value="Unassembled WGS sequence"/>
</dbReference>
<dbReference type="OrthoDB" id="1912932at2"/>
<accession>A0A4R2KF48</accession>
<evidence type="ECO:0000313" key="1">
    <source>
        <dbReference type="EMBL" id="TCO72183.1"/>
    </source>
</evidence>
<dbReference type="AlphaFoldDB" id="A0A4R2KF48"/>
<name>A0A4R2KF48_9FIRM</name>
<protein>
    <submittedName>
        <fullName evidence="1">Uncharacterized protein</fullName>
    </submittedName>
</protein>
<organism evidence="1 2">
    <name type="scientific">Marinisporobacter balticus</name>
    <dbReference type="NCBI Taxonomy" id="2018667"/>
    <lineage>
        <taxon>Bacteria</taxon>
        <taxon>Bacillati</taxon>
        <taxon>Bacillota</taxon>
        <taxon>Clostridia</taxon>
        <taxon>Peptostreptococcales</taxon>
        <taxon>Thermotaleaceae</taxon>
        <taxon>Marinisporobacter</taxon>
    </lineage>
</organism>
<reference evidence="1 2" key="1">
    <citation type="submission" date="2019-03" db="EMBL/GenBank/DDBJ databases">
        <title>Genomic Encyclopedia of Type Strains, Phase IV (KMG-IV): sequencing the most valuable type-strain genomes for metagenomic binning, comparative biology and taxonomic classification.</title>
        <authorList>
            <person name="Goeker M."/>
        </authorList>
    </citation>
    <scope>NUCLEOTIDE SEQUENCE [LARGE SCALE GENOMIC DNA]</scope>
    <source>
        <strain evidence="1 2">DSM 102940</strain>
    </source>
</reference>
<gene>
    <name evidence="1" type="ORF">EV214_11947</name>
</gene>
<dbReference type="EMBL" id="SLWV01000019">
    <property type="protein sequence ID" value="TCO72183.1"/>
    <property type="molecule type" value="Genomic_DNA"/>
</dbReference>
<sequence>MEKFYYCKDCRRIEKDDTKCGFCSSEKMKLLKVGDPVNIMGTKQKGKIFNIKEDEANLLIINGAKEKLIKRYKYEEIQKIL</sequence>
<proteinExistence type="predicted"/>
<comment type="caution">
    <text evidence="1">The sequence shown here is derived from an EMBL/GenBank/DDBJ whole genome shotgun (WGS) entry which is preliminary data.</text>
</comment>
<dbReference type="RefSeq" id="WP_132246348.1">
    <property type="nucleotide sequence ID" value="NZ_SLWV01000019.1"/>
</dbReference>
<evidence type="ECO:0000313" key="2">
    <source>
        <dbReference type="Proteomes" id="UP000294919"/>
    </source>
</evidence>